<evidence type="ECO:0000313" key="1">
    <source>
        <dbReference type="EMBL" id="CAE6699753.1"/>
    </source>
</evidence>
<protein>
    <submittedName>
        <fullName evidence="1">Uncharacterized protein</fullName>
    </submittedName>
</protein>
<comment type="caution">
    <text evidence="1">The sequence shown here is derived from an EMBL/GenBank/DDBJ whole genome shotgun (WGS) entry which is preliminary data.</text>
</comment>
<name>A0ABM8QJ71_9BACT</name>
<evidence type="ECO:0000313" key="2">
    <source>
        <dbReference type="Proteomes" id="UP000675880"/>
    </source>
</evidence>
<sequence length="33" mass="3630">MLWVQSFFTVSFGQGSDVPGRVFPVHGTRGVSF</sequence>
<keyword evidence="2" id="KW-1185">Reference proteome</keyword>
<dbReference type="Proteomes" id="UP000675880">
    <property type="component" value="Unassembled WGS sequence"/>
</dbReference>
<reference evidence="1 2" key="1">
    <citation type="submission" date="2021-02" db="EMBL/GenBank/DDBJ databases">
        <authorList>
            <person name="Han P."/>
        </authorList>
    </citation>
    <scope>NUCLEOTIDE SEQUENCE [LARGE SCALE GENOMIC DNA]</scope>
    <source>
        <strain evidence="1">Candidatus Nitrospira sp. ZN2</strain>
    </source>
</reference>
<dbReference type="EMBL" id="CAJNBJ010000001">
    <property type="protein sequence ID" value="CAE6699753.1"/>
    <property type="molecule type" value="Genomic_DNA"/>
</dbReference>
<gene>
    <name evidence="1" type="ORF">NSPZN2_10670</name>
</gene>
<proteinExistence type="predicted"/>
<organism evidence="1 2">
    <name type="scientific">Nitrospira defluvii</name>
    <dbReference type="NCBI Taxonomy" id="330214"/>
    <lineage>
        <taxon>Bacteria</taxon>
        <taxon>Pseudomonadati</taxon>
        <taxon>Nitrospirota</taxon>
        <taxon>Nitrospiria</taxon>
        <taxon>Nitrospirales</taxon>
        <taxon>Nitrospiraceae</taxon>
        <taxon>Nitrospira</taxon>
    </lineage>
</organism>
<accession>A0ABM8QJ71</accession>